<dbReference type="SMART" id="SM01289">
    <property type="entry name" value="PYRIN"/>
    <property type="match status" value="1"/>
</dbReference>
<dbReference type="PROSITE" id="PS50824">
    <property type="entry name" value="DAPIN"/>
    <property type="match status" value="1"/>
</dbReference>
<dbReference type="AlphaFoldDB" id="A0A7J6D759"/>
<dbReference type="InterPro" id="IPR011029">
    <property type="entry name" value="DEATH-like_dom_sf"/>
</dbReference>
<keyword evidence="3" id="KW-1185">Reference proteome</keyword>
<name>A0A7J6D759_9TELE</name>
<dbReference type="Pfam" id="PF02758">
    <property type="entry name" value="PYRIN"/>
    <property type="match status" value="1"/>
</dbReference>
<evidence type="ECO:0000259" key="1">
    <source>
        <dbReference type="PROSITE" id="PS50824"/>
    </source>
</evidence>
<organism evidence="2 3">
    <name type="scientific">Onychostoma macrolepis</name>
    <dbReference type="NCBI Taxonomy" id="369639"/>
    <lineage>
        <taxon>Eukaryota</taxon>
        <taxon>Metazoa</taxon>
        <taxon>Chordata</taxon>
        <taxon>Craniata</taxon>
        <taxon>Vertebrata</taxon>
        <taxon>Euteleostomi</taxon>
        <taxon>Actinopterygii</taxon>
        <taxon>Neopterygii</taxon>
        <taxon>Teleostei</taxon>
        <taxon>Ostariophysi</taxon>
        <taxon>Cypriniformes</taxon>
        <taxon>Cyprinidae</taxon>
        <taxon>Acrossocheilinae</taxon>
        <taxon>Onychostoma</taxon>
    </lineage>
</organism>
<dbReference type="InterPro" id="IPR004020">
    <property type="entry name" value="DAPIN"/>
</dbReference>
<comment type="caution">
    <text evidence="2">The sequence shown here is derived from an EMBL/GenBank/DDBJ whole genome shotgun (WGS) entry which is preliminary data.</text>
</comment>
<evidence type="ECO:0000313" key="2">
    <source>
        <dbReference type="EMBL" id="KAF4115118.1"/>
    </source>
</evidence>
<feature type="domain" description="Pyrin" evidence="1">
    <location>
        <begin position="1"/>
        <end position="84"/>
    </location>
</feature>
<evidence type="ECO:0000313" key="3">
    <source>
        <dbReference type="Proteomes" id="UP000579812"/>
    </source>
</evidence>
<gene>
    <name evidence="2" type="ORF">G5714_002607</name>
</gene>
<accession>A0A7J6D759</accession>
<dbReference type="EMBL" id="JAAMOB010000003">
    <property type="protein sequence ID" value="KAF4115118.1"/>
    <property type="molecule type" value="Genomic_DNA"/>
</dbReference>
<dbReference type="Gene3D" id="1.10.533.10">
    <property type="entry name" value="Death Domain, Fas"/>
    <property type="match status" value="1"/>
</dbReference>
<reference evidence="2 3" key="1">
    <citation type="submission" date="2020-04" db="EMBL/GenBank/DDBJ databases">
        <title>Chromosome-level genome assembly of a cyprinid fish Onychostoma macrolepis by integration of Nanopore Sequencing, Bionano and Hi-C technology.</title>
        <authorList>
            <person name="Wang D."/>
        </authorList>
    </citation>
    <scope>NUCLEOTIDE SEQUENCE [LARGE SCALE GENOMIC DNA]</scope>
    <source>
        <strain evidence="2">SWU-2019</strain>
        <tissue evidence="2">Muscle</tissue>
    </source>
</reference>
<protein>
    <recommendedName>
        <fullName evidence="1">Pyrin domain-containing protein</fullName>
    </recommendedName>
</protein>
<sequence>MASVSDQLLAALDDLVTEKLKRFKVNLRNHYSVSADLEKAEAPDTVDLMIKRFGPEEAVKITVDTLRKMNQNHLAEELENKHKQAQPESEPINGKYGSLSGFILILLIWTP</sequence>
<dbReference type="CDD" id="cd08321">
    <property type="entry name" value="Pyrin_ASC-like"/>
    <property type="match status" value="1"/>
</dbReference>
<dbReference type="SUPFAM" id="SSF47986">
    <property type="entry name" value="DEATH domain"/>
    <property type="match status" value="1"/>
</dbReference>
<dbReference type="Proteomes" id="UP000579812">
    <property type="component" value="Unassembled WGS sequence"/>
</dbReference>
<proteinExistence type="predicted"/>